<dbReference type="Pfam" id="PF17283">
    <property type="entry name" value="Zn_ribbon_SprT"/>
    <property type="match status" value="1"/>
</dbReference>
<keyword evidence="2 4" id="KW-0479">Metal-binding</keyword>
<evidence type="ECO:0000313" key="6">
    <source>
        <dbReference type="EMBL" id="PYZ95464.1"/>
    </source>
</evidence>
<evidence type="ECO:0000256" key="3">
    <source>
        <dbReference type="ARBA" id="ARBA00022833"/>
    </source>
</evidence>
<proteinExistence type="inferred from homology"/>
<dbReference type="InterPro" id="IPR006640">
    <property type="entry name" value="SprT-like_domain"/>
</dbReference>
<evidence type="ECO:0000313" key="7">
    <source>
        <dbReference type="Proteomes" id="UP000248066"/>
    </source>
</evidence>
<evidence type="ECO:0000256" key="4">
    <source>
        <dbReference type="HAMAP-Rule" id="MF_00745"/>
    </source>
</evidence>
<keyword evidence="7" id="KW-1185">Reference proteome</keyword>
<keyword evidence="3 4" id="KW-0862">Zinc</keyword>
<accession>A0A2W0H105</accession>
<dbReference type="GO" id="GO:0005737">
    <property type="term" value="C:cytoplasm"/>
    <property type="evidence" value="ECO:0007669"/>
    <property type="project" value="UniProtKB-SubCell"/>
</dbReference>
<feature type="domain" description="SprT-like" evidence="5">
    <location>
        <begin position="4"/>
        <end position="149"/>
    </location>
</feature>
<dbReference type="EMBL" id="PDOF01000004">
    <property type="protein sequence ID" value="PYZ95464.1"/>
    <property type="molecule type" value="Genomic_DNA"/>
</dbReference>
<dbReference type="RefSeq" id="WP_110521590.1">
    <property type="nucleotide sequence ID" value="NZ_PDOF01000004.1"/>
</dbReference>
<dbReference type="GO" id="GO:0008270">
    <property type="term" value="F:zinc ion binding"/>
    <property type="evidence" value="ECO:0007669"/>
    <property type="project" value="UniProtKB-UniRule"/>
</dbReference>
<gene>
    <name evidence="6" type="ORF">CR205_18185</name>
</gene>
<evidence type="ECO:0000256" key="1">
    <source>
        <dbReference type="ARBA" id="ARBA00022490"/>
    </source>
</evidence>
<dbReference type="GO" id="GO:0006950">
    <property type="term" value="P:response to stress"/>
    <property type="evidence" value="ECO:0007669"/>
    <property type="project" value="UniProtKB-ARBA"/>
</dbReference>
<dbReference type="InterPro" id="IPR035240">
    <property type="entry name" value="SprT_Zn_ribbon"/>
</dbReference>
<comment type="caution">
    <text evidence="6">The sequence shown here is derived from an EMBL/GenBank/DDBJ whole genome shotgun (WGS) entry which is preliminary data.</text>
</comment>
<comment type="cofactor">
    <cofactor evidence="4">
        <name>Zn(2+)</name>
        <dbReference type="ChEBI" id="CHEBI:29105"/>
    </cofactor>
    <text evidence="4">Binds 1 zinc ion.</text>
</comment>
<dbReference type="HAMAP" id="MF_00745">
    <property type="entry name" value="SprT_like"/>
    <property type="match status" value="1"/>
</dbReference>
<dbReference type="Proteomes" id="UP000248066">
    <property type="component" value="Unassembled WGS sequence"/>
</dbReference>
<comment type="subcellular location">
    <subcellularLocation>
        <location evidence="4">Cytoplasm</location>
    </subcellularLocation>
</comment>
<reference evidence="6 7" key="1">
    <citation type="submission" date="2017-10" db="EMBL/GenBank/DDBJ databases">
        <title>Bacillus sp. nov., a halophilic bacterium isolated from a Yangshapao Lake.</title>
        <authorList>
            <person name="Wang H."/>
        </authorList>
    </citation>
    <scope>NUCLEOTIDE SEQUENCE [LARGE SCALE GENOMIC DNA]</scope>
    <source>
        <strain evidence="6 7">YSP-3</strain>
    </source>
</reference>
<sequence length="158" mass="18339">MGNEELQKLVENISQSSFGKPFAHKAVFNARLKTTGGRYMLQSHNIEMNPAQLERFGQEEFIRIIKHELCHYHLHIEGKGYQHRDADFKKLLAEVGGSRYCKTIPGARRQSKVRHVYACAGCKAEFVRRRQIDVKRYVCGRCKGQLKKIKTFSRENID</sequence>
<feature type="binding site" evidence="4">
    <location>
        <position position="71"/>
    </location>
    <ligand>
        <name>Zn(2+)</name>
        <dbReference type="ChEBI" id="CHEBI:29105"/>
    </ligand>
</feature>
<feature type="binding site" evidence="4">
    <location>
        <position position="67"/>
    </location>
    <ligand>
        <name>Zn(2+)</name>
        <dbReference type="ChEBI" id="CHEBI:29105"/>
    </ligand>
</feature>
<comment type="similarity">
    <text evidence="4">Belongs to the SprT family.</text>
</comment>
<dbReference type="AlphaFoldDB" id="A0A2W0H105"/>
<dbReference type="OrthoDB" id="9799909at2"/>
<evidence type="ECO:0000259" key="5">
    <source>
        <dbReference type="SMART" id="SM00731"/>
    </source>
</evidence>
<evidence type="ECO:0000256" key="2">
    <source>
        <dbReference type="ARBA" id="ARBA00022723"/>
    </source>
</evidence>
<dbReference type="InterPro" id="IPR023524">
    <property type="entry name" value="Uncharacterised_SprT-like"/>
</dbReference>
<organism evidence="6 7">
    <name type="scientific">Alteribacter lacisalsi</name>
    <dbReference type="NCBI Taxonomy" id="2045244"/>
    <lineage>
        <taxon>Bacteria</taxon>
        <taxon>Bacillati</taxon>
        <taxon>Bacillota</taxon>
        <taxon>Bacilli</taxon>
        <taxon>Bacillales</taxon>
        <taxon>Bacillaceae</taxon>
        <taxon>Alteribacter</taxon>
    </lineage>
</organism>
<dbReference type="Pfam" id="PF10263">
    <property type="entry name" value="SprT-like"/>
    <property type="match status" value="1"/>
</dbReference>
<dbReference type="NCBIfam" id="NF003339">
    <property type="entry name" value="PRK04351.1"/>
    <property type="match status" value="1"/>
</dbReference>
<protein>
    <recommendedName>
        <fullName evidence="4">Protein SprT-like</fullName>
    </recommendedName>
</protein>
<name>A0A2W0H105_9BACI</name>
<dbReference type="SMART" id="SM00731">
    <property type="entry name" value="SprT"/>
    <property type="match status" value="1"/>
</dbReference>
<keyword evidence="1 4" id="KW-0963">Cytoplasm</keyword>
<feature type="active site" evidence="4">
    <location>
        <position position="68"/>
    </location>
</feature>